<dbReference type="InterPro" id="IPR009003">
    <property type="entry name" value="Peptidase_S1_PA"/>
</dbReference>
<proteinExistence type="predicted"/>
<protein>
    <submittedName>
        <fullName evidence="2">Trypsin-like peptidase domain-containing protein</fullName>
    </submittedName>
</protein>
<keyword evidence="1" id="KW-0732">Signal</keyword>
<dbReference type="AlphaFoldDB" id="A0A7G6U6S3"/>
<reference evidence="3" key="1">
    <citation type="journal article" date="2020" name="Mol. Plant Microbe">
        <title>Rhizobial microsymbionts of the narrowly endemic Oxytropis species growing in Kamchatka are characterized by significant genetic diversity and possess a set of genes that are associated with T3SS and T6SS secretion systems and can affect the development of symbiosis.</title>
        <authorList>
            <person name="Safronova V."/>
            <person name="Guro P."/>
            <person name="Sazanova A."/>
            <person name="Kuznetsova I."/>
            <person name="Belimov A."/>
            <person name="Yakubov V."/>
            <person name="Chirak E."/>
            <person name="Afonin A."/>
            <person name="Gogolev Y."/>
            <person name="Andronov E."/>
            <person name="Tikhonovich I."/>
        </authorList>
    </citation>
    <scope>NUCLEOTIDE SEQUENCE [LARGE SCALE GENOMIC DNA]</scope>
    <source>
        <strain evidence="3">581</strain>
    </source>
</reference>
<name>A0A7G6U6S3_9BRAD</name>
<organism evidence="2 3">
    <name type="scientific">Tardiphaga robiniae</name>
    <dbReference type="NCBI Taxonomy" id="943830"/>
    <lineage>
        <taxon>Bacteria</taxon>
        <taxon>Pseudomonadati</taxon>
        <taxon>Pseudomonadota</taxon>
        <taxon>Alphaproteobacteria</taxon>
        <taxon>Hyphomicrobiales</taxon>
        <taxon>Nitrobacteraceae</taxon>
        <taxon>Tardiphaga</taxon>
    </lineage>
</organism>
<dbReference type="KEGG" id="trb:HB776_28480"/>
<accession>A0A7G6U6S3</accession>
<dbReference type="Proteomes" id="UP000515291">
    <property type="component" value="Chromosome"/>
</dbReference>
<sequence>MWRIAGAVLIMTAIATAEAAPVATQIFELNTILMETTFQVVGPSSKEKGKSSTGTGFVVGKPDKAGAFSYFVLVTAAHVFDDIEGDVATITTREKQTDGSYVVKPKSLFIRDSGKPIFVRHPSLDVAAIYVALPASYGAMKQIGDTLLASEADVSKYEIHAGDELFCLGYPLGASGPYGFPVLRSGKIASFPLTPVKLHPSWIFDFRVFPGNSGGPVYLIDRSRMYNNIINLGETLQMVVGLVTQQLFANDGTSSPRDLQLGVVIPAEFIRETMNLLPADPPESTTK</sequence>
<dbReference type="Pfam" id="PF13365">
    <property type="entry name" value="Trypsin_2"/>
    <property type="match status" value="1"/>
</dbReference>
<dbReference type="EMBL" id="CP050292">
    <property type="protein sequence ID" value="QND74705.1"/>
    <property type="molecule type" value="Genomic_DNA"/>
</dbReference>
<dbReference type="RefSeq" id="WP_184513455.1">
    <property type="nucleotide sequence ID" value="NZ_CP050292.1"/>
</dbReference>
<gene>
    <name evidence="2" type="ORF">HB776_28480</name>
</gene>
<dbReference type="Gene3D" id="2.40.10.120">
    <property type="match status" value="1"/>
</dbReference>
<feature type="chain" id="PRO_5029013137" evidence="1">
    <location>
        <begin position="20"/>
        <end position="287"/>
    </location>
</feature>
<evidence type="ECO:0000313" key="3">
    <source>
        <dbReference type="Proteomes" id="UP000515291"/>
    </source>
</evidence>
<feature type="signal peptide" evidence="1">
    <location>
        <begin position="1"/>
        <end position="19"/>
    </location>
</feature>
<dbReference type="SUPFAM" id="SSF50494">
    <property type="entry name" value="Trypsin-like serine proteases"/>
    <property type="match status" value="1"/>
</dbReference>
<evidence type="ECO:0000256" key="1">
    <source>
        <dbReference type="SAM" id="SignalP"/>
    </source>
</evidence>
<evidence type="ECO:0000313" key="2">
    <source>
        <dbReference type="EMBL" id="QND74705.1"/>
    </source>
</evidence>